<feature type="region of interest" description="Disordered" evidence="1">
    <location>
        <begin position="358"/>
        <end position="381"/>
    </location>
</feature>
<feature type="compositionally biased region" description="Polar residues" evidence="1">
    <location>
        <begin position="190"/>
        <end position="200"/>
    </location>
</feature>
<gene>
    <name evidence="2" type="ORF">A6A05_15760</name>
</gene>
<dbReference type="STRING" id="1437059.A6A05_15760"/>
<feature type="region of interest" description="Disordered" evidence="1">
    <location>
        <begin position="180"/>
        <end position="228"/>
    </location>
</feature>
<evidence type="ECO:0008006" key="4">
    <source>
        <dbReference type="Google" id="ProtNLM"/>
    </source>
</evidence>
<protein>
    <recommendedName>
        <fullName evidence="4">Helix-turn-helix domain-containing protein</fullName>
    </recommendedName>
</protein>
<evidence type="ECO:0000313" key="2">
    <source>
        <dbReference type="EMBL" id="OAN47149.1"/>
    </source>
</evidence>
<dbReference type="EMBL" id="LWQU01000168">
    <property type="protein sequence ID" value="OAN47149.1"/>
    <property type="molecule type" value="Genomic_DNA"/>
</dbReference>
<keyword evidence="3" id="KW-1185">Reference proteome</keyword>
<reference evidence="2 3" key="1">
    <citation type="submission" date="2016-04" db="EMBL/GenBank/DDBJ databases">
        <title>Draft genome sequence of freshwater magnetotactic bacteria Magnetospirillum marisnigri SP-1 and Magnetospirillum moscoviense BB-1.</title>
        <authorList>
            <person name="Koziaeva V."/>
            <person name="Dziuba M.V."/>
            <person name="Ivanov T.M."/>
            <person name="Kuznetsov B."/>
            <person name="Grouzdev D.S."/>
        </authorList>
    </citation>
    <scope>NUCLEOTIDE SEQUENCE [LARGE SCALE GENOMIC DNA]</scope>
    <source>
        <strain evidence="2 3">BB-1</strain>
    </source>
</reference>
<dbReference type="Proteomes" id="UP000078543">
    <property type="component" value="Unassembled WGS sequence"/>
</dbReference>
<proteinExistence type="predicted"/>
<dbReference type="AlphaFoldDB" id="A0A178MEI4"/>
<evidence type="ECO:0000313" key="3">
    <source>
        <dbReference type="Proteomes" id="UP000078543"/>
    </source>
</evidence>
<name>A0A178MEI4_9PROT</name>
<evidence type="ECO:0000256" key="1">
    <source>
        <dbReference type="SAM" id="MobiDB-lite"/>
    </source>
</evidence>
<accession>A0A178MEI4</accession>
<sequence>MTFDTTPTAVRPSAREMMKAALAAAVAESRRKAAPGLVGLSLDRYQEKIETAPPVVVTSRRRGPSRRMVQQRRAAHARARWPWKLQTQWAWTDAEACLIDVLLYLGGGSGCFDAYRSELENRAGVRPSTQRAAETKLRDLGLLEVTENRLGYARNEANSYRLKGILRETARMLWARRGEGTKDCAPSGGVENQQPHTSPSLAPGKSIKRTPGRRPPVALQAPTSPQSGEVCMSLGRTEVANPAKPDAATPSVDEALALDLARTFLPDIAPDEPPPETAAELMAIADRLQRTYAPTLWPQVWRTWRARFGLTAALAVVETGIMRRGGKIRESGGQYLSGILGRNRRQAPAPEATLQAIRASRRAPGLAASSRWPSSKGGDRP</sequence>
<comment type="caution">
    <text evidence="2">The sequence shown here is derived from an EMBL/GenBank/DDBJ whole genome shotgun (WGS) entry which is preliminary data.</text>
</comment>
<organism evidence="2 3">
    <name type="scientific">Magnetospirillum moscoviense</name>
    <dbReference type="NCBI Taxonomy" id="1437059"/>
    <lineage>
        <taxon>Bacteria</taxon>
        <taxon>Pseudomonadati</taxon>
        <taxon>Pseudomonadota</taxon>
        <taxon>Alphaproteobacteria</taxon>
        <taxon>Rhodospirillales</taxon>
        <taxon>Rhodospirillaceae</taxon>
        <taxon>Magnetospirillum</taxon>
    </lineage>
</organism>